<sequence>MQRPGPRRSESKSTSHANARAPNLTIQKPQQKNIRNKNATQTQHRAYPS</sequence>
<evidence type="ECO:0000313" key="3">
    <source>
        <dbReference type="EMBL" id="CDJ79540.1"/>
    </source>
</evidence>
<geneLocation type="plasmid" evidence="2">
    <name>pH1519-88</name>
</geneLocation>
<name>A0A075MAF5_ECOLX</name>
<dbReference type="EMBL" id="HG739083">
    <property type="protein sequence ID" value="CDJ79540.1"/>
    <property type="molecule type" value="Genomic_DNA"/>
</dbReference>
<protein>
    <submittedName>
        <fullName evidence="2">Uncharacterized protein</fullName>
    </submittedName>
</protein>
<dbReference type="EMBL" id="KJ484630">
    <property type="protein sequence ID" value="AIF78083.1"/>
    <property type="molecule type" value="Genomic_DNA"/>
</dbReference>
<proteinExistence type="predicted"/>
<organism evidence="2">
    <name type="scientific">Escherichia coli</name>
    <dbReference type="NCBI Taxonomy" id="562"/>
    <lineage>
        <taxon>Bacteria</taxon>
        <taxon>Pseudomonadati</taxon>
        <taxon>Pseudomonadota</taxon>
        <taxon>Gammaproteobacteria</taxon>
        <taxon>Enterobacterales</taxon>
        <taxon>Enterobacteriaceae</taxon>
        <taxon>Escherichia</taxon>
    </lineage>
</organism>
<feature type="region of interest" description="Disordered" evidence="1">
    <location>
        <begin position="1"/>
        <end position="49"/>
    </location>
</feature>
<gene>
    <name evidence="3" type="ORF">PECOH8_0002</name>
</gene>
<evidence type="ECO:0000256" key="1">
    <source>
        <dbReference type="SAM" id="MobiDB-lite"/>
    </source>
</evidence>
<reference evidence="2" key="2">
    <citation type="journal article" date="2014" name="J. Antimicrob. Chemother.">
        <title>Nucleotide sequences of 16 transmissible plasmids identified in nine multidrug-resistant Escherichia coli isolates expressing an ESBL phenotype isolated from food-producing animals and healthy humans.</title>
        <authorList>
            <person name="Wang J."/>
            <person name="Stephan R."/>
            <person name="Power K."/>
            <person name="Yan Q."/>
            <person name="Hachler H."/>
            <person name="Fanning S."/>
        </authorList>
    </citation>
    <scope>NUCLEOTIDE SEQUENCE</scope>
    <source>
        <strain evidence="2">Human-1519</strain>
        <plasmid evidence="2">pH1519-88</plasmid>
    </source>
</reference>
<reference evidence="3" key="1">
    <citation type="submission" date="2013-10" db="EMBL/GenBank/DDBJ databases">
        <authorList>
            <person name="Falgenhauer L."/>
        </authorList>
    </citation>
    <scope>NUCLEOTIDE SEQUENCE</scope>
    <source>
        <strain evidence="3">H8</strain>
        <plasmid evidence="3">pECOH8</plasmid>
    </source>
</reference>
<feature type="compositionally biased region" description="Polar residues" evidence="1">
    <location>
        <begin position="24"/>
        <end position="49"/>
    </location>
</feature>
<reference evidence="3" key="3">
    <citation type="submission" date="2021-06" db="EMBL/GenBank/DDBJ databases">
        <title>Complete genome sequence of a IncI1 plasmid encoding microcin and CTX-M-1.</title>
        <authorList>
            <person name="Falgenhauer L.F."/>
            <person name="Schmiedel J.S."/>
            <person name="Fritzenwanker M.F."/>
            <person name="Yao Y.Y."/>
            <person name="Imirzalioglu C.I."/>
            <person name="Chakraborty T.C."/>
        </authorList>
    </citation>
    <scope>NUCLEOTIDE SEQUENCE</scope>
    <source>
        <strain evidence="3">H8</strain>
        <plasmid evidence="3">pECOH8</plasmid>
    </source>
</reference>
<dbReference type="AlphaFoldDB" id="A0A075MAF5"/>
<accession>A0A075MAF5</accession>
<keyword evidence="2" id="KW-0614">Plasmid</keyword>
<geneLocation type="plasmid" evidence="3">
    <name>pECOH8</name>
</geneLocation>
<evidence type="ECO:0000313" key="2">
    <source>
        <dbReference type="EMBL" id="AIF78083.1"/>
    </source>
</evidence>